<keyword evidence="10" id="KW-1185">Reference proteome</keyword>
<evidence type="ECO:0000256" key="2">
    <source>
        <dbReference type="ARBA" id="ARBA00022741"/>
    </source>
</evidence>
<gene>
    <name evidence="8" type="ORF">JXQ802_LOCUS48544</name>
    <name evidence="7" type="ORF">PYM288_LOCUS32518</name>
</gene>
<reference evidence="7" key="1">
    <citation type="submission" date="2021-02" db="EMBL/GenBank/DDBJ databases">
        <authorList>
            <person name="Nowell W R."/>
        </authorList>
    </citation>
    <scope>NUCLEOTIDE SEQUENCE</scope>
</reference>
<dbReference type="InterPro" id="IPR011029">
    <property type="entry name" value="DEATH-like_dom_sf"/>
</dbReference>
<evidence type="ECO:0000256" key="4">
    <source>
        <dbReference type="ARBA" id="ARBA00023134"/>
    </source>
</evidence>
<feature type="non-terminal residue" evidence="7">
    <location>
        <position position="1"/>
    </location>
</feature>
<evidence type="ECO:0000313" key="9">
    <source>
        <dbReference type="Proteomes" id="UP000663854"/>
    </source>
</evidence>
<sequence length="794" mass="90719">MARNNAENNHEEMLRTTIQFDTHICSLVQRNVNEFFKLREELLTNTNIRRLAGFDDVLASLIDGPRIKQLNSRISSDKIHIALCGENSSGKTAFLHTFLGISKILPSGDGPVTARITKLTYAPGEQACICIRKALRDQTLAEDKVDLSAFFISEKPQWINVGRALSKHVKRPEDIDSASHEFAEWARCLVEIHIPSQTLCATEDMAKFNGSKPEICSGNVKSTTFSIFTGNWGDEKNLVVKKLSQPLTNQPMAAYYEAHYHRQLAKLCHPNIINLRYFYEHYLEDGTSELWMIFPPLTQSLAQFLPRCSTTLSIKTVLQWMNDIADVLITLHENALVHRNVVLSNILPSGIGPVTARIVQLTYAPAEQAFFRVYETIEKASVQCEGDLSHLFENQLQPDWAGVTDVIQPHVKRPSYIDEKSPEFNEWAKCFVEISLPSKVLALGIDIYDTPGFLSDNREQVLTDNLHKLVKRIKPTLVFLYENATISDTDKNCFLAMKNALGSMERVSVFFLNTKADCISIANDYYLDDDPENVTPDLFYDKLREKRQHCYDLLLRRREMANEVLGGLPKLVDECSCFDICTVPGDLDSWEEYSNLINTSSFQRLVEYAVKAYSAPTLTLARDILSTIDDYFDMTVSTSVRLPNQWKALRDEAIEWGRKFFDEYKEILPTLTNDLTTNILDLLERSKQEIVKQAALMIRNDDPIDRLLQDNRKTIIDYVRIAVQEQVIKTCLNREPEKRPTANNLVSELTHIQHMSELKLCMACDERARALRFVPCGHKVMCTQCWETWCRTSN</sequence>
<dbReference type="PANTHER" id="PTHR10465">
    <property type="entry name" value="TRANSMEMBRANE GTPASE FZO1"/>
    <property type="match status" value="1"/>
</dbReference>
<dbReference type="InterPro" id="IPR027417">
    <property type="entry name" value="P-loop_NTPase"/>
</dbReference>
<evidence type="ECO:0000256" key="5">
    <source>
        <dbReference type="ARBA" id="ARBA00023136"/>
    </source>
</evidence>
<dbReference type="EMBL" id="CAJNOH010003924">
    <property type="protein sequence ID" value="CAF1353498.1"/>
    <property type="molecule type" value="Genomic_DNA"/>
</dbReference>
<dbReference type="GO" id="GO:0003924">
    <property type="term" value="F:GTPase activity"/>
    <property type="evidence" value="ECO:0007669"/>
    <property type="project" value="InterPro"/>
</dbReference>
<proteinExistence type="predicted"/>
<comment type="subcellular location">
    <subcellularLocation>
        <location evidence="1">Membrane</location>
    </subcellularLocation>
</comment>
<evidence type="ECO:0000313" key="8">
    <source>
        <dbReference type="EMBL" id="CAF1603163.1"/>
    </source>
</evidence>
<dbReference type="Gene3D" id="1.10.1170.10">
    <property type="entry name" value="Inhibitor Of Apoptosis Protein (2mihbC-IAP-1), Chain A"/>
    <property type="match status" value="1"/>
</dbReference>
<evidence type="ECO:0000313" key="10">
    <source>
        <dbReference type="Proteomes" id="UP000663870"/>
    </source>
</evidence>
<dbReference type="Proteomes" id="UP000663870">
    <property type="component" value="Unassembled WGS sequence"/>
</dbReference>
<keyword evidence="2" id="KW-0547">Nucleotide-binding</keyword>
<dbReference type="Pfam" id="PF00069">
    <property type="entry name" value="Pkinase"/>
    <property type="match status" value="1"/>
</dbReference>
<dbReference type="InterPro" id="IPR011009">
    <property type="entry name" value="Kinase-like_dom_sf"/>
</dbReference>
<evidence type="ECO:0000259" key="6">
    <source>
        <dbReference type="PROSITE" id="PS50011"/>
    </source>
</evidence>
<keyword evidence="4" id="KW-0342">GTP-binding</keyword>
<evidence type="ECO:0000256" key="3">
    <source>
        <dbReference type="ARBA" id="ARBA00022801"/>
    </source>
</evidence>
<feature type="domain" description="Protein kinase" evidence="6">
    <location>
        <begin position="209"/>
        <end position="571"/>
    </location>
</feature>
<dbReference type="Pfam" id="PF00350">
    <property type="entry name" value="Dynamin_N"/>
    <property type="match status" value="1"/>
</dbReference>
<dbReference type="SUPFAM" id="SSF56112">
    <property type="entry name" value="Protein kinase-like (PK-like)"/>
    <property type="match status" value="1"/>
</dbReference>
<dbReference type="GO" id="GO:0004672">
    <property type="term" value="F:protein kinase activity"/>
    <property type="evidence" value="ECO:0007669"/>
    <property type="project" value="InterPro"/>
</dbReference>
<dbReference type="AlphaFoldDB" id="A0A815HED9"/>
<keyword evidence="3" id="KW-0378">Hydrolase</keyword>
<comment type="caution">
    <text evidence="7">The sequence shown here is derived from an EMBL/GenBank/DDBJ whole genome shotgun (WGS) entry which is preliminary data.</text>
</comment>
<dbReference type="InterPro" id="IPR045063">
    <property type="entry name" value="Dynamin_N"/>
</dbReference>
<dbReference type="Proteomes" id="UP000663854">
    <property type="component" value="Unassembled WGS sequence"/>
</dbReference>
<dbReference type="SMART" id="SM00220">
    <property type="entry name" value="S_TKc"/>
    <property type="match status" value="1"/>
</dbReference>
<dbReference type="GO" id="GO:0005524">
    <property type="term" value="F:ATP binding"/>
    <property type="evidence" value="ECO:0007669"/>
    <property type="project" value="InterPro"/>
</dbReference>
<dbReference type="EMBL" id="CAJNOL010005308">
    <property type="protein sequence ID" value="CAF1603163.1"/>
    <property type="molecule type" value="Genomic_DNA"/>
</dbReference>
<accession>A0A815HED9</accession>
<protein>
    <recommendedName>
        <fullName evidence="6">Protein kinase domain-containing protein</fullName>
    </recommendedName>
</protein>
<evidence type="ECO:0000256" key="1">
    <source>
        <dbReference type="ARBA" id="ARBA00004370"/>
    </source>
</evidence>
<dbReference type="PANTHER" id="PTHR10465:SF0">
    <property type="entry name" value="SARCALUMENIN"/>
    <property type="match status" value="1"/>
</dbReference>
<dbReference type="Gene3D" id="1.10.510.10">
    <property type="entry name" value="Transferase(Phosphotransferase) domain 1"/>
    <property type="match status" value="1"/>
</dbReference>
<dbReference type="Gene3D" id="1.10.533.10">
    <property type="entry name" value="Death Domain, Fas"/>
    <property type="match status" value="1"/>
</dbReference>
<dbReference type="GO" id="GO:0005525">
    <property type="term" value="F:GTP binding"/>
    <property type="evidence" value="ECO:0007669"/>
    <property type="project" value="UniProtKB-KW"/>
</dbReference>
<dbReference type="SUPFAM" id="SSF52540">
    <property type="entry name" value="P-loop containing nucleoside triphosphate hydrolases"/>
    <property type="match status" value="2"/>
</dbReference>
<name>A0A815HED9_9BILA</name>
<dbReference type="GO" id="GO:0005741">
    <property type="term" value="C:mitochondrial outer membrane"/>
    <property type="evidence" value="ECO:0007669"/>
    <property type="project" value="TreeGrafter"/>
</dbReference>
<dbReference type="InterPro" id="IPR000719">
    <property type="entry name" value="Prot_kinase_dom"/>
</dbReference>
<keyword evidence="5" id="KW-0472">Membrane</keyword>
<evidence type="ECO:0000313" key="7">
    <source>
        <dbReference type="EMBL" id="CAF1353498.1"/>
    </source>
</evidence>
<dbReference type="PROSITE" id="PS50011">
    <property type="entry name" value="PROTEIN_KINASE_DOM"/>
    <property type="match status" value="1"/>
</dbReference>
<dbReference type="InterPro" id="IPR027094">
    <property type="entry name" value="Mitofusin_fam"/>
</dbReference>
<organism evidence="7 9">
    <name type="scientific">Rotaria sordida</name>
    <dbReference type="NCBI Taxonomy" id="392033"/>
    <lineage>
        <taxon>Eukaryota</taxon>
        <taxon>Metazoa</taxon>
        <taxon>Spiralia</taxon>
        <taxon>Gnathifera</taxon>
        <taxon>Rotifera</taxon>
        <taxon>Eurotatoria</taxon>
        <taxon>Bdelloidea</taxon>
        <taxon>Philodinida</taxon>
        <taxon>Philodinidae</taxon>
        <taxon>Rotaria</taxon>
    </lineage>
</organism>
<dbReference type="GO" id="GO:0008053">
    <property type="term" value="P:mitochondrial fusion"/>
    <property type="evidence" value="ECO:0007669"/>
    <property type="project" value="TreeGrafter"/>
</dbReference>
<dbReference type="GO" id="GO:0051646">
    <property type="term" value="P:mitochondrion localization"/>
    <property type="evidence" value="ECO:0007669"/>
    <property type="project" value="TreeGrafter"/>
</dbReference>
<dbReference type="Gene3D" id="3.40.50.300">
    <property type="entry name" value="P-loop containing nucleotide triphosphate hydrolases"/>
    <property type="match status" value="1"/>
</dbReference>